<name>A0A0S2ITT3_LEPBO</name>
<accession>A0A0S2ITT3</accession>
<gene>
    <name evidence="1" type="ORF">LBBP_02692</name>
</gene>
<proteinExistence type="predicted"/>
<reference evidence="1 2" key="1">
    <citation type="journal article" date="2015" name="PLoS Negl. Trop. Dis.">
        <title>Distribution of Plasmids in Distinct Leptospira Pathogenic Species.</title>
        <authorList>
            <person name="Wang Y."/>
            <person name="Zhuang X."/>
            <person name="Zhong Y."/>
            <person name="Zhang C."/>
            <person name="Zhang Y."/>
            <person name="Zeng L."/>
            <person name="Zhu Y."/>
            <person name="He P."/>
            <person name="Dong K."/>
            <person name="Pal U."/>
            <person name="Guo X."/>
            <person name="Qin J."/>
        </authorList>
    </citation>
    <scope>NUCLEOTIDE SEQUENCE [LARGE SCALE GENOMIC DNA]</scope>
    <source>
        <strain evidence="1 2">56604</strain>
    </source>
</reference>
<sequence>MEPTPQFWLELQNDYDIEEEMLKKRKNSGRFIRFKRSLVV</sequence>
<evidence type="ECO:0000313" key="2">
    <source>
        <dbReference type="Proteomes" id="UP000058857"/>
    </source>
</evidence>
<dbReference type="Proteomes" id="UP000058857">
    <property type="component" value="Chromosome 1"/>
</dbReference>
<evidence type="ECO:0000313" key="1">
    <source>
        <dbReference type="EMBL" id="ALO26917.1"/>
    </source>
</evidence>
<organism evidence="1">
    <name type="scientific">Leptospira borgpetersenii serovar Ballum</name>
    <dbReference type="NCBI Taxonomy" id="280505"/>
    <lineage>
        <taxon>Bacteria</taxon>
        <taxon>Pseudomonadati</taxon>
        <taxon>Spirochaetota</taxon>
        <taxon>Spirochaetia</taxon>
        <taxon>Leptospirales</taxon>
        <taxon>Leptospiraceae</taxon>
        <taxon>Leptospira</taxon>
    </lineage>
</organism>
<dbReference type="AlphaFoldDB" id="A0A0S2ITT3"/>
<dbReference type="PATRIC" id="fig|280505.15.peg.2629"/>
<protein>
    <submittedName>
        <fullName evidence="1">Addiction module antidote protein HigA</fullName>
    </submittedName>
</protein>
<dbReference type="EMBL" id="CP012029">
    <property type="protein sequence ID" value="ALO26917.1"/>
    <property type="molecule type" value="Genomic_DNA"/>
</dbReference>